<dbReference type="GO" id="GO:0003684">
    <property type="term" value="F:damaged DNA binding"/>
    <property type="evidence" value="ECO:0007669"/>
    <property type="project" value="TreeGrafter"/>
</dbReference>
<evidence type="ECO:0000256" key="3">
    <source>
        <dbReference type="ARBA" id="ARBA00022827"/>
    </source>
</evidence>
<feature type="binding site" evidence="5">
    <location>
        <position position="305"/>
    </location>
    <ligand>
        <name>FAD</name>
        <dbReference type="ChEBI" id="CHEBI:57692"/>
    </ligand>
</feature>
<dbReference type="Gene3D" id="3.40.50.620">
    <property type="entry name" value="HUPs"/>
    <property type="match status" value="1"/>
</dbReference>
<evidence type="ECO:0000256" key="2">
    <source>
        <dbReference type="ARBA" id="ARBA00022630"/>
    </source>
</evidence>
<comment type="similarity">
    <text evidence="1 7">Belongs to the DNA photolyase class-1 family.</text>
</comment>
<evidence type="ECO:0000256" key="5">
    <source>
        <dbReference type="PIRSR" id="PIRSR602081-1"/>
    </source>
</evidence>
<feature type="domain" description="Photolyase/cryptochrome alpha/beta" evidence="9">
    <location>
        <begin position="4"/>
        <end position="165"/>
    </location>
</feature>
<feature type="site" description="Electron transfer via tryptophanyl radical" evidence="6">
    <location>
        <position position="484"/>
    </location>
</feature>
<evidence type="ECO:0000313" key="10">
    <source>
        <dbReference type="EMBL" id="CAE6517894.1"/>
    </source>
</evidence>
<feature type="compositionally biased region" description="Basic residues" evidence="8">
    <location>
        <begin position="583"/>
        <end position="594"/>
    </location>
</feature>
<dbReference type="InterPro" id="IPR036134">
    <property type="entry name" value="Crypto/Photolyase_FAD-like_sf"/>
</dbReference>
<proteinExistence type="inferred from homology"/>
<organism evidence="10 11">
    <name type="scientific">Rhizoctonia solani</name>
    <dbReference type="NCBI Taxonomy" id="456999"/>
    <lineage>
        <taxon>Eukaryota</taxon>
        <taxon>Fungi</taxon>
        <taxon>Dikarya</taxon>
        <taxon>Basidiomycota</taxon>
        <taxon>Agaricomycotina</taxon>
        <taxon>Agaricomycetes</taxon>
        <taxon>Cantharellales</taxon>
        <taxon>Ceratobasidiaceae</taxon>
        <taxon>Rhizoctonia</taxon>
    </lineage>
</organism>
<feature type="compositionally biased region" description="Basic and acidic residues" evidence="8">
    <location>
        <begin position="561"/>
        <end position="582"/>
    </location>
</feature>
<reference evidence="10" key="1">
    <citation type="submission" date="2021-01" db="EMBL/GenBank/DDBJ databases">
        <authorList>
            <person name="Kaushik A."/>
        </authorList>
    </citation>
    <scope>NUCLEOTIDE SEQUENCE</scope>
    <source>
        <strain evidence="10">Type strain: AG8-Rh-89/</strain>
    </source>
</reference>
<dbReference type="SUPFAM" id="SSF48173">
    <property type="entry name" value="Cryptochrome/photolyase FAD-binding domain"/>
    <property type="match status" value="1"/>
</dbReference>
<sequence>MARRIAIALLRNDLRISDNPILYAARDAPGITHLLPLFVFDERQVELSGVVGYRGARHSGDEPLPMAKTRICAFWRTGRHRVRFLVQSVFDLKSQLKSMGSDLGVYLGRPENVVPRLVHQLQEQGDTVEGVWLQRESASEEVSVERRLSRALGEIRVTLHLDSGARTLVHESDLPFHMPSQLPDVFTTFRKWVEGLNEKMVRPVLPHPSKGEWKPFPTLGDTTKETSATTIFALPKDMTEDRFIEQLTAPLVAAPVPGDTSCGTAYYEVSGTAFPFKGGESPARQRLDYYLGGGGTGESCPAITYKETRNGLLGADYSTKFSPYLTFGCLSAREIAARCDDLEDRLREVGKLTDAVRKNIYWIKFELLWRDYMFFVNVKYGNNLFKPQGLLMGVSPEDAKAKSDWTQWENRDNKLQTWFEGRTGVPFVDACMRELTSTGYMSNRGRQNVASYLAKDLYFDWRIGAEFFESFLLDHDPASNYGNWAYVAGVGNDPREERKFNVIKQAKDYDPDGEYVKQWVPEVSGSELVGFQRHIPWRVWSGAEENSGSGSYPRSPIVEDSGWKKFYSDGDRKQGRHGEGGSKRGRGKGRGRKG</sequence>
<keyword evidence="3 5" id="KW-0274">FAD</keyword>
<accession>A0A8H3D7D2</accession>
<comment type="function">
    <text evidence="7">May have a photoreceptor function.</text>
</comment>
<dbReference type="PANTHER" id="PTHR11455">
    <property type="entry name" value="CRYPTOCHROME"/>
    <property type="match status" value="1"/>
</dbReference>
<feature type="binding site" evidence="5">
    <location>
        <begin position="318"/>
        <end position="322"/>
    </location>
    <ligand>
        <name>FAD</name>
        <dbReference type="ChEBI" id="CHEBI:57692"/>
    </ligand>
</feature>
<feature type="site" description="Electron transfer via tryptophanyl radical" evidence="6">
    <location>
        <position position="461"/>
    </location>
</feature>
<evidence type="ECO:0000256" key="1">
    <source>
        <dbReference type="ARBA" id="ARBA00005862"/>
    </source>
</evidence>
<dbReference type="GO" id="GO:0000719">
    <property type="term" value="P:photoreactive repair"/>
    <property type="evidence" value="ECO:0007669"/>
    <property type="project" value="TreeGrafter"/>
</dbReference>
<dbReference type="InterPro" id="IPR036155">
    <property type="entry name" value="Crypto/Photolyase_N_sf"/>
</dbReference>
<comment type="cofactor">
    <cofactor evidence="7">
        <name>(6R)-5,10-methylene-5,6,7,8-tetrahydrofolate</name>
        <dbReference type="ChEBI" id="CHEBI:15636"/>
    </cofactor>
    <text evidence="7">Binds 1 5,10-methenyltetrahydrofolate (MTHF) per subunit.</text>
</comment>
<dbReference type="InterPro" id="IPR002081">
    <property type="entry name" value="Cryptochrome/DNA_photolyase_1"/>
</dbReference>
<dbReference type="AlphaFoldDB" id="A0A8H3D7D2"/>
<evidence type="ECO:0000256" key="6">
    <source>
        <dbReference type="PIRSR" id="PIRSR602081-2"/>
    </source>
</evidence>
<dbReference type="Proteomes" id="UP000663850">
    <property type="component" value="Unassembled WGS sequence"/>
</dbReference>
<dbReference type="GO" id="GO:0003904">
    <property type="term" value="F:deoxyribodipyrimidine photo-lyase activity"/>
    <property type="evidence" value="ECO:0007669"/>
    <property type="project" value="TreeGrafter"/>
</dbReference>
<dbReference type="EMBL" id="CAJMWZ010006190">
    <property type="protein sequence ID" value="CAE6517894.1"/>
    <property type="molecule type" value="Genomic_DNA"/>
</dbReference>
<dbReference type="SUPFAM" id="SSF52425">
    <property type="entry name" value="Cryptochrome/photolyase, N-terminal domain"/>
    <property type="match status" value="1"/>
</dbReference>
<dbReference type="InterPro" id="IPR014133">
    <property type="entry name" value="Cry_DASH"/>
</dbReference>
<protein>
    <recommendedName>
        <fullName evidence="7">Cryptochrome DASH</fullName>
    </recommendedName>
</protein>
<dbReference type="PRINTS" id="PR00147">
    <property type="entry name" value="DNAPHOTLYASE"/>
</dbReference>
<dbReference type="PANTHER" id="PTHR11455:SF22">
    <property type="entry name" value="CRYPTOCHROME DASH"/>
    <property type="match status" value="1"/>
</dbReference>
<feature type="binding site" evidence="5">
    <location>
        <begin position="366"/>
        <end position="375"/>
    </location>
    <ligand>
        <name>FAD</name>
        <dbReference type="ChEBI" id="CHEBI:57692"/>
    </ligand>
</feature>
<dbReference type="NCBIfam" id="TIGR02765">
    <property type="entry name" value="crypto_DASH"/>
    <property type="match status" value="1"/>
</dbReference>
<evidence type="ECO:0000256" key="4">
    <source>
        <dbReference type="ARBA" id="ARBA00022991"/>
    </source>
</evidence>
<dbReference type="GO" id="GO:0071949">
    <property type="term" value="F:FAD binding"/>
    <property type="evidence" value="ECO:0007669"/>
    <property type="project" value="TreeGrafter"/>
</dbReference>
<dbReference type="Pfam" id="PF00875">
    <property type="entry name" value="DNA_photolyase"/>
    <property type="match status" value="1"/>
</dbReference>
<feature type="binding site" evidence="5">
    <location>
        <begin position="474"/>
        <end position="476"/>
    </location>
    <ligand>
        <name>FAD</name>
        <dbReference type="ChEBI" id="CHEBI:57692"/>
    </ligand>
</feature>
<evidence type="ECO:0000256" key="8">
    <source>
        <dbReference type="SAM" id="MobiDB-lite"/>
    </source>
</evidence>
<dbReference type="InterPro" id="IPR005101">
    <property type="entry name" value="Cryptochr/Photolyase_FAD-bd"/>
</dbReference>
<dbReference type="PROSITE" id="PS51645">
    <property type="entry name" value="PHR_CRY_ALPHA_BETA"/>
    <property type="match status" value="1"/>
</dbReference>
<evidence type="ECO:0000256" key="7">
    <source>
        <dbReference type="RuleBase" id="RU367151"/>
    </source>
</evidence>
<dbReference type="Gene3D" id="1.25.40.80">
    <property type="match status" value="1"/>
</dbReference>
<dbReference type="Gene3D" id="1.10.579.10">
    <property type="entry name" value="DNA Cyclobutane Dipyrimidine Photolyase, subunit A, domain 3"/>
    <property type="match status" value="1"/>
</dbReference>
<gene>
    <name evidence="10" type="ORF">RDB_LOCUS114410</name>
</gene>
<comment type="caution">
    <text evidence="10">The sequence shown here is derived from an EMBL/GenBank/DDBJ whole genome shotgun (WGS) entry which is preliminary data.</text>
</comment>
<dbReference type="Pfam" id="PF03441">
    <property type="entry name" value="FAD_binding_7"/>
    <property type="match status" value="1"/>
</dbReference>
<evidence type="ECO:0000259" key="9">
    <source>
        <dbReference type="PROSITE" id="PS51645"/>
    </source>
</evidence>
<keyword evidence="2 5" id="KW-0285">Flavoprotein</keyword>
<comment type="cofactor">
    <cofactor evidence="5 7">
        <name>FAD</name>
        <dbReference type="ChEBI" id="CHEBI:57692"/>
    </cofactor>
    <text evidence="5 7">Binds 1 FAD per subunit.</text>
</comment>
<dbReference type="InterPro" id="IPR006050">
    <property type="entry name" value="DNA_photolyase_N"/>
</dbReference>
<feature type="site" description="Electron transfer via tryptophanyl radical" evidence="6">
    <location>
        <position position="408"/>
    </location>
</feature>
<name>A0A8H3D7D2_9AGAM</name>
<keyword evidence="4 7" id="KW-0157">Chromophore</keyword>
<feature type="region of interest" description="Disordered" evidence="8">
    <location>
        <begin position="544"/>
        <end position="594"/>
    </location>
</feature>
<dbReference type="InterPro" id="IPR014729">
    <property type="entry name" value="Rossmann-like_a/b/a_fold"/>
</dbReference>
<evidence type="ECO:0000313" key="11">
    <source>
        <dbReference type="Proteomes" id="UP000663850"/>
    </source>
</evidence>